<dbReference type="GO" id="GO:0044038">
    <property type="term" value="P:cell wall macromolecule biosynthetic process"/>
    <property type="evidence" value="ECO:0007669"/>
    <property type="project" value="TreeGrafter"/>
</dbReference>
<gene>
    <name evidence="9" type="ORF">BLE401_08500</name>
</gene>
<keyword evidence="2" id="KW-1003">Cell membrane</keyword>
<evidence type="ECO:0000256" key="5">
    <source>
        <dbReference type="ARBA" id="ARBA00022989"/>
    </source>
</evidence>
<keyword evidence="10" id="KW-1185">Reference proteome</keyword>
<name>A0A2N9YE25_9GAMM</name>
<dbReference type="AlphaFoldDB" id="A0A2N9YE25"/>
<sequence length="346" mass="38964">MVLVLMLLAFFVALVLTRQFTHPDTFLYVVNVPNQRSLHTRPTPITGGVAFLSGFAVAMFITYFFYTEISTDLLWIYFGALLIAFISFLDDCYELSALKRLIIHIIATILLLSQGGYWLTHLLLPNVAWLLPKSLQVVVSLFFVVWMINLYNFMDGMDGFAGGMAIVGFGAFAILGGLKGDMVFMLVNLLLISAIAGFLVFNFPPAKIFMGDTGSSTLGFLVAALSLWGQRYGIFPLWIAVLIFSPFIVDATVTLFKRLFRGEKIWQAHKSHYYQKLVQLGWGHKRTVLTEYGLMSACSISALIALYFPPTTQWILIIAWCVIYIFLMYLVFLLEKQAALKKLTGF</sequence>
<feature type="transmembrane region" description="Helical" evidence="8">
    <location>
        <begin position="314"/>
        <end position="334"/>
    </location>
</feature>
<evidence type="ECO:0000256" key="6">
    <source>
        <dbReference type="ARBA" id="ARBA00023136"/>
    </source>
</evidence>
<evidence type="ECO:0000256" key="3">
    <source>
        <dbReference type="ARBA" id="ARBA00022679"/>
    </source>
</evidence>
<feature type="transmembrane region" description="Helical" evidence="8">
    <location>
        <begin position="135"/>
        <end position="154"/>
    </location>
</feature>
<feature type="transmembrane region" description="Helical" evidence="8">
    <location>
        <begin position="101"/>
        <end position="123"/>
    </location>
</feature>
<comment type="cofactor">
    <cofactor evidence="7">
        <name>Mg(2+)</name>
        <dbReference type="ChEBI" id="CHEBI:18420"/>
    </cofactor>
</comment>
<evidence type="ECO:0000313" key="10">
    <source>
        <dbReference type="Proteomes" id="UP000234271"/>
    </source>
</evidence>
<dbReference type="GO" id="GO:0009103">
    <property type="term" value="P:lipopolysaccharide biosynthetic process"/>
    <property type="evidence" value="ECO:0007669"/>
    <property type="project" value="TreeGrafter"/>
</dbReference>
<organism evidence="9 10">
    <name type="scientific">Beggiatoa leptomitoformis</name>
    <dbReference type="NCBI Taxonomy" id="288004"/>
    <lineage>
        <taxon>Bacteria</taxon>
        <taxon>Pseudomonadati</taxon>
        <taxon>Pseudomonadota</taxon>
        <taxon>Gammaproteobacteria</taxon>
        <taxon>Thiotrichales</taxon>
        <taxon>Thiotrichaceae</taxon>
        <taxon>Beggiatoa</taxon>
    </lineage>
</organism>
<dbReference type="RefSeq" id="WP_062154431.1">
    <property type="nucleotide sequence ID" value="NZ_CP012373.2"/>
</dbReference>
<dbReference type="EMBL" id="CP018889">
    <property type="protein sequence ID" value="AUI68743.1"/>
    <property type="molecule type" value="Genomic_DNA"/>
</dbReference>
<reference evidence="10" key="1">
    <citation type="submission" date="2016-12" db="EMBL/GenBank/DDBJ databases">
        <title>Complete Genome Sequence of Beggiatoa leptomitiformis D-401.</title>
        <authorList>
            <person name="Fomenkov A."/>
            <person name="Vincze T."/>
            <person name="Grabovich M."/>
            <person name="Anton B.P."/>
            <person name="Dubinina G."/>
            <person name="Orlova M."/>
            <person name="Belousova E."/>
            <person name="Roberts R.J."/>
        </authorList>
    </citation>
    <scope>NUCLEOTIDE SEQUENCE [LARGE SCALE GENOMIC DNA]</scope>
    <source>
        <strain evidence="10">D-401</strain>
    </source>
</reference>
<dbReference type="PANTHER" id="PTHR22926:SF3">
    <property type="entry name" value="UNDECAPRENYL-PHOSPHATE ALPHA-N-ACETYLGLUCOSAMINYL 1-PHOSPHATE TRANSFERASE"/>
    <property type="match status" value="1"/>
</dbReference>
<protein>
    <submittedName>
        <fullName evidence="9">Glycosyl transferase</fullName>
    </submittedName>
</protein>
<evidence type="ECO:0000313" key="9">
    <source>
        <dbReference type="EMBL" id="AUI68743.1"/>
    </source>
</evidence>
<feature type="binding site" evidence="7">
    <location>
        <position position="152"/>
    </location>
    <ligand>
        <name>Mg(2+)</name>
        <dbReference type="ChEBI" id="CHEBI:18420"/>
    </ligand>
</feature>
<feature type="transmembrane region" description="Helical" evidence="8">
    <location>
        <begin position="45"/>
        <end position="66"/>
    </location>
</feature>
<keyword evidence="7" id="KW-0460">Magnesium</keyword>
<evidence type="ECO:0000256" key="4">
    <source>
        <dbReference type="ARBA" id="ARBA00022692"/>
    </source>
</evidence>
<proteinExistence type="predicted"/>
<feature type="transmembrane region" description="Helical" evidence="8">
    <location>
        <begin position="289"/>
        <end position="308"/>
    </location>
</feature>
<feature type="transmembrane region" description="Helical" evidence="8">
    <location>
        <begin position="73"/>
        <end position="89"/>
    </location>
</feature>
<keyword evidence="5 8" id="KW-1133">Transmembrane helix</keyword>
<keyword evidence="4 8" id="KW-0812">Transmembrane</keyword>
<dbReference type="GO" id="GO:0071555">
    <property type="term" value="P:cell wall organization"/>
    <property type="evidence" value="ECO:0007669"/>
    <property type="project" value="TreeGrafter"/>
</dbReference>
<dbReference type="STRING" id="288004.AL038_15760"/>
<feature type="transmembrane region" description="Helical" evidence="8">
    <location>
        <begin position="160"/>
        <end position="178"/>
    </location>
</feature>
<feature type="transmembrane region" description="Helical" evidence="8">
    <location>
        <begin position="235"/>
        <end position="256"/>
    </location>
</feature>
<accession>A0A2N9YE25</accession>
<comment type="subcellular location">
    <subcellularLocation>
        <location evidence="1">Cell membrane</location>
        <topology evidence="1">Multi-pass membrane protein</topology>
    </subcellularLocation>
</comment>
<dbReference type="Proteomes" id="UP000234271">
    <property type="component" value="Chromosome"/>
</dbReference>
<evidence type="ECO:0000256" key="8">
    <source>
        <dbReference type="SAM" id="Phobius"/>
    </source>
</evidence>
<feature type="transmembrane region" description="Helical" evidence="8">
    <location>
        <begin position="185"/>
        <end position="203"/>
    </location>
</feature>
<keyword evidence="6 8" id="KW-0472">Membrane</keyword>
<dbReference type="CDD" id="cd06854">
    <property type="entry name" value="GT_WbpL_WbcO_like"/>
    <property type="match status" value="1"/>
</dbReference>
<dbReference type="InterPro" id="IPR000715">
    <property type="entry name" value="Glycosyl_transferase_4"/>
</dbReference>
<dbReference type="OrthoDB" id="9783652at2"/>
<keyword evidence="7" id="KW-0479">Metal-binding</keyword>
<keyword evidence="3 9" id="KW-0808">Transferase</keyword>
<feature type="binding site" evidence="7">
    <location>
        <position position="212"/>
    </location>
    <ligand>
        <name>Mg(2+)</name>
        <dbReference type="ChEBI" id="CHEBI:18420"/>
    </ligand>
</feature>
<evidence type="ECO:0000256" key="1">
    <source>
        <dbReference type="ARBA" id="ARBA00004651"/>
    </source>
</evidence>
<evidence type="ECO:0000256" key="7">
    <source>
        <dbReference type="PIRSR" id="PIRSR600715-1"/>
    </source>
</evidence>
<dbReference type="PANTHER" id="PTHR22926">
    <property type="entry name" value="PHOSPHO-N-ACETYLMURAMOYL-PENTAPEPTIDE-TRANSFERASE"/>
    <property type="match status" value="1"/>
</dbReference>
<dbReference type="GO" id="GO:0046872">
    <property type="term" value="F:metal ion binding"/>
    <property type="evidence" value="ECO:0007669"/>
    <property type="project" value="UniProtKB-KW"/>
</dbReference>
<dbReference type="GO" id="GO:0016780">
    <property type="term" value="F:phosphotransferase activity, for other substituted phosphate groups"/>
    <property type="evidence" value="ECO:0007669"/>
    <property type="project" value="InterPro"/>
</dbReference>
<dbReference type="GO" id="GO:0005886">
    <property type="term" value="C:plasma membrane"/>
    <property type="evidence" value="ECO:0007669"/>
    <property type="project" value="UniProtKB-SubCell"/>
</dbReference>
<evidence type="ECO:0000256" key="2">
    <source>
        <dbReference type="ARBA" id="ARBA00022475"/>
    </source>
</evidence>
<dbReference type="Pfam" id="PF00953">
    <property type="entry name" value="Glycos_transf_4"/>
    <property type="match status" value="1"/>
</dbReference>